<keyword evidence="4" id="KW-1133">Transmembrane helix</keyword>
<sequence length="166" mass="18382">MQFLRRFTISQRLAVVTTLVLLIVAGLVGSFAVDYRSSLLDARALKTQHIVESGQGVLAHYHGLQQQGEMTQEQAQAAAAQVLEGLRYGDNDYFWVHSLDLKMIMHPFSKKLVGNSIAEVADPNGKRLFREMNTVVSATKAGFVDYYWPKPGVTVNHTGFRGGLNS</sequence>
<evidence type="ECO:0000256" key="2">
    <source>
        <dbReference type="ARBA" id="ARBA00022475"/>
    </source>
</evidence>
<evidence type="ECO:0000256" key="3">
    <source>
        <dbReference type="ARBA" id="ARBA00022692"/>
    </source>
</evidence>
<feature type="domain" description="Single Cache" evidence="6">
    <location>
        <begin position="36"/>
        <end position="130"/>
    </location>
</feature>
<accession>A0A0F9SZR2</accession>
<gene>
    <name evidence="7" type="ORF">LCGC14_0410850</name>
</gene>
<organism evidence="7">
    <name type="scientific">marine sediment metagenome</name>
    <dbReference type="NCBI Taxonomy" id="412755"/>
    <lineage>
        <taxon>unclassified sequences</taxon>
        <taxon>metagenomes</taxon>
        <taxon>ecological metagenomes</taxon>
    </lineage>
</organism>
<keyword evidence="5" id="KW-0472">Membrane</keyword>
<reference evidence="7" key="1">
    <citation type="journal article" date="2015" name="Nature">
        <title>Complex archaea that bridge the gap between prokaryotes and eukaryotes.</title>
        <authorList>
            <person name="Spang A."/>
            <person name="Saw J.H."/>
            <person name="Jorgensen S.L."/>
            <person name="Zaremba-Niedzwiedzka K."/>
            <person name="Martijn J."/>
            <person name="Lind A.E."/>
            <person name="van Eijk R."/>
            <person name="Schleper C."/>
            <person name="Guy L."/>
            <person name="Ettema T.J."/>
        </authorList>
    </citation>
    <scope>NUCLEOTIDE SEQUENCE</scope>
</reference>
<keyword evidence="2" id="KW-1003">Cell membrane</keyword>
<dbReference type="GO" id="GO:0005886">
    <property type="term" value="C:plasma membrane"/>
    <property type="evidence" value="ECO:0007669"/>
    <property type="project" value="UniProtKB-SubCell"/>
</dbReference>
<protein>
    <recommendedName>
        <fullName evidence="6">Single Cache domain-containing protein</fullName>
    </recommendedName>
</protein>
<comment type="subcellular location">
    <subcellularLocation>
        <location evidence="1">Cell membrane</location>
        <topology evidence="1">Multi-pass membrane protein</topology>
    </subcellularLocation>
</comment>
<dbReference type="EMBL" id="LAZR01000362">
    <property type="protein sequence ID" value="KKN72474.1"/>
    <property type="molecule type" value="Genomic_DNA"/>
</dbReference>
<dbReference type="SMART" id="SM01049">
    <property type="entry name" value="Cache_2"/>
    <property type="match status" value="1"/>
</dbReference>
<comment type="caution">
    <text evidence="7">The sequence shown here is derived from an EMBL/GenBank/DDBJ whole genome shotgun (WGS) entry which is preliminary data.</text>
</comment>
<dbReference type="InterPro" id="IPR033480">
    <property type="entry name" value="sCache_2"/>
</dbReference>
<evidence type="ECO:0000256" key="4">
    <source>
        <dbReference type="ARBA" id="ARBA00022989"/>
    </source>
</evidence>
<evidence type="ECO:0000256" key="1">
    <source>
        <dbReference type="ARBA" id="ARBA00004651"/>
    </source>
</evidence>
<dbReference type="Pfam" id="PF17200">
    <property type="entry name" value="sCache_2"/>
    <property type="match status" value="1"/>
</dbReference>
<dbReference type="AlphaFoldDB" id="A0A0F9SZR2"/>
<evidence type="ECO:0000256" key="5">
    <source>
        <dbReference type="ARBA" id="ARBA00023136"/>
    </source>
</evidence>
<evidence type="ECO:0000259" key="6">
    <source>
        <dbReference type="SMART" id="SM01049"/>
    </source>
</evidence>
<name>A0A0F9SZR2_9ZZZZ</name>
<dbReference type="Gene3D" id="3.30.450.20">
    <property type="entry name" value="PAS domain"/>
    <property type="match status" value="1"/>
</dbReference>
<proteinExistence type="predicted"/>
<evidence type="ECO:0000313" key="7">
    <source>
        <dbReference type="EMBL" id="KKN72474.1"/>
    </source>
</evidence>
<keyword evidence="3" id="KW-0812">Transmembrane</keyword>